<name>A0A426Y9C5_ENSVE</name>
<dbReference type="Pfam" id="PF13740">
    <property type="entry name" value="ACT_6"/>
    <property type="match status" value="1"/>
</dbReference>
<dbReference type="PANTHER" id="PTHR31096">
    <property type="entry name" value="ACT DOMAIN-CONTAINING PROTEIN ACR4-RELATED"/>
    <property type="match status" value="1"/>
</dbReference>
<dbReference type="Proteomes" id="UP000287651">
    <property type="component" value="Unassembled WGS sequence"/>
</dbReference>
<keyword evidence="2 3" id="KW-0677">Repeat</keyword>
<dbReference type="InterPro" id="IPR002912">
    <property type="entry name" value="ACT_dom"/>
</dbReference>
<reference evidence="5 6" key="1">
    <citation type="journal article" date="2014" name="Agronomy (Basel)">
        <title>A Draft Genome Sequence for Ensete ventricosum, the Drought-Tolerant Tree Against Hunger.</title>
        <authorList>
            <person name="Harrison J."/>
            <person name="Moore K.A."/>
            <person name="Paszkiewicz K."/>
            <person name="Jones T."/>
            <person name="Grant M."/>
            <person name="Ambacheew D."/>
            <person name="Muzemil S."/>
            <person name="Studholme D.J."/>
        </authorList>
    </citation>
    <scope>NUCLEOTIDE SEQUENCE [LARGE SCALE GENOMIC DNA]</scope>
</reference>
<keyword evidence="1" id="KW-0732">Signal</keyword>
<evidence type="ECO:0000313" key="6">
    <source>
        <dbReference type="Proteomes" id="UP000287651"/>
    </source>
</evidence>
<accession>A0A426Y9C5</accession>
<feature type="domain" description="ACT" evidence="4">
    <location>
        <begin position="8"/>
        <end position="88"/>
    </location>
</feature>
<protein>
    <recommendedName>
        <fullName evidence="3">ACT domain-containing protein ACR</fullName>
    </recommendedName>
    <alternativeName>
        <fullName evidence="3">Protein ACT DOMAIN REPEATS</fullName>
    </alternativeName>
</protein>
<evidence type="ECO:0000256" key="3">
    <source>
        <dbReference type="RuleBase" id="RU369043"/>
    </source>
</evidence>
<dbReference type="Gene3D" id="3.30.70.260">
    <property type="match status" value="2"/>
</dbReference>
<organism evidence="5 6">
    <name type="scientific">Ensete ventricosum</name>
    <name type="common">Abyssinian banana</name>
    <name type="synonym">Musa ensete</name>
    <dbReference type="NCBI Taxonomy" id="4639"/>
    <lineage>
        <taxon>Eukaryota</taxon>
        <taxon>Viridiplantae</taxon>
        <taxon>Streptophyta</taxon>
        <taxon>Embryophyta</taxon>
        <taxon>Tracheophyta</taxon>
        <taxon>Spermatophyta</taxon>
        <taxon>Magnoliopsida</taxon>
        <taxon>Liliopsida</taxon>
        <taxon>Zingiberales</taxon>
        <taxon>Musaceae</taxon>
        <taxon>Ensete</taxon>
    </lineage>
</organism>
<dbReference type="SUPFAM" id="SSF55021">
    <property type="entry name" value="ACT-like"/>
    <property type="match status" value="2"/>
</dbReference>
<comment type="caution">
    <text evidence="5">The sequence shown here is derived from an EMBL/GenBank/DDBJ whole genome shotgun (WGS) entry which is preliminary data.</text>
</comment>
<dbReference type="PANTHER" id="PTHR31096:SF55">
    <property type="entry name" value="ACT DOMAIN-CONTAINING PROTEIN ACR6"/>
    <property type="match status" value="1"/>
</dbReference>
<gene>
    <name evidence="5" type="ORF">B296_00053195</name>
</gene>
<dbReference type="Pfam" id="PF24068">
    <property type="entry name" value="TPD1_C"/>
    <property type="match status" value="1"/>
</dbReference>
<dbReference type="EMBL" id="AMZH03014044">
    <property type="protein sequence ID" value="RRT48300.1"/>
    <property type="molecule type" value="Genomic_DNA"/>
</dbReference>
<sequence>MPSNEHTSVELTGTDRPGLLSEICAVLANSKCNVVEAELWTHNTRVAAVVRVTDESTRRAVEDPEKLSMIKELLCNVLKGDDASRTASMTVSTGHTHTERRLHQMMFSNRDYERNGAAEGDDKSWPQVAVMDCSEKDYSVVIMRSKDRPKLLFDTLCTLTDMQYVVHHGTVEAGEEEAYQGLELVLRTEDRIGLLSDITRIFRENGLTITRAEISTEDGEAFDTFFLSDMSGNPVEAKTIDSIRRQLGRMIVRLKQNPLLPSKPPEVAGAAGFLFGNLFKASFQSLWLQTNTGKKVGFDPVFEVEVRNQCRCTVRSVFLQSEGFASSMMVDPKLFRREGASYLVNDGKGIPSSDSVKFCYAWDRAFTMSPASFQLGCW</sequence>
<dbReference type="InterPro" id="IPR040361">
    <property type="entry name" value="TPD1"/>
</dbReference>
<dbReference type="Pfam" id="PF01842">
    <property type="entry name" value="ACT"/>
    <property type="match status" value="1"/>
</dbReference>
<evidence type="ECO:0000256" key="1">
    <source>
        <dbReference type="ARBA" id="ARBA00022729"/>
    </source>
</evidence>
<evidence type="ECO:0000259" key="4">
    <source>
        <dbReference type="PROSITE" id="PS51671"/>
    </source>
</evidence>
<proteinExistence type="predicted"/>
<dbReference type="PROSITE" id="PS51671">
    <property type="entry name" value="ACT"/>
    <property type="match status" value="2"/>
</dbReference>
<evidence type="ECO:0000256" key="2">
    <source>
        <dbReference type="ARBA" id="ARBA00022737"/>
    </source>
</evidence>
<dbReference type="AlphaFoldDB" id="A0A426Y9C5"/>
<evidence type="ECO:0000313" key="5">
    <source>
        <dbReference type="EMBL" id="RRT48300.1"/>
    </source>
</evidence>
<dbReference type="InterPro" id="IPR045865">
    <property type="entry name" value="ACT-like_dom_sf"/>
</dbReference>
<dbReference type="GO" id="GO:0016597">
    <property type="term" value="F:amino acid binding"/>
    <property type="evidence" value="ECO:0007669"/>
    <property type="project" value="UniProtKB-UniRule"/>
</dbReference>
<comment type="function">
    <text evidence="3">Binds amino acids.</text>
</comment>
<feature type="domain" description="ACT" evidence="4">
    <location>
        <begin position="183"/>
        <end position="261"/>
    </location>
</feature>
<dbReference type="InterPro" id="IPR040217">
    <property type="entry name" value="ACR1-12"/>
</dbReference>